<dbReference type="Pfam" id="PF01480">
    <property type="entry name" value="PWI"/>
    <property type="match status" value="1"/>
</dbReference>
<feature type="domain" description="RRM" evidence="4">
    <location>
        <begin position="217"/>
        <end position="294"/>
    </location>
</feature>
<dbReference type="InterPro" id="IPR034268">
    <property type="entry name" value="RBM25_RRM"/>
</dbReference>
<feature type="compositionally biased region" description="Basic and acidic residues" evidence="3">
    <location>
        <begin position="340"/>
        <end position="349"/>
    </location>
</feature>
<dbReference type="GO" id="GO:0006397">
    <property type="term" value="P:mRNA processing"/>
    <property type="evidence" value="ECO:0007669"/>
    <property type="project" value="UniProtKB-KW"/>
</dbReference>
<dbReference type="Gene3D" id="3.30.70.330">
    <property type="match status" value="1"/>
</dbReference>
<dbReference type="Pfam" id="PF00076">
    <property type="entry name" value="RRM_1"/>
    <property type="match status" value="1"/>
</dbReference>
<evidence type="ECO:0000259" key="4">
    <source>
        <dbReference type="PROSITE" id="PS50102"/>
    </source>
</evidence>
<evidence type="ECO:0000256" key="1">
    <source>
        <dbReference type="ARBA" id="ARBA00022664"/>
    </source>
</evidence>
<feature type="compositionally biased region" description="Basic and acidic residues" evidence="3">
    <location>
        <begin position="426"/>
        <end position="559"/>
    </location>
</feature>
<feature type="compositionally biased region" description="Basic and acidic residues" evidence="3">
    <location>
        <begin position="599"/>
        <end position="612"/>
    </location>
</feature>
<feature type="compositionally biased region" description="Basic and acidic residues" evidence="3">
    <location>
        <begin position="765"/>
        <end position="784"/>
    </location>
</feature>
<evidence type="ECO:0000256" key="2">
    <source>
        <dbReference type="PROSITE-ProRule" id="PRU00176"/>
    </source>
</evidence>
<dbReference type="InterPro" id="IPR053294">
    <property type="entry name" value="RBM_PWI_domain"/>
</dbReference>
<gene>
    <name evidence="6" type="ORF">M569_03088</name>
</gene>
<keyword evidence="1" id="KW-0507">mRNA processing</keyword>
<feature type="compositionally biased region" description="Basic and acidic residues" evidence="3">
    <location>
        <begin position="372"/>
        <end position="394"/>
    </location>
</feature>
<feature type="compositionally biased region" description="Polar residues" evidence="3">
    <location>
        <begin position="32"/>
        <end position="52"/>
    </location>
</feature>
<dbReference type="PANTHER" id="PTHR47334">
    <property type="entry name" value="SPLICING FACTOR PWI DOMAIN-CONTAINING PROTEIN / RNA RECOGNITION MOTIF (RRM)-CONTAINING PROTEIN"/>
    <property type="match status" value="1"/>
</dbReference>
<feature type="compositionally biased region" description="Low complexity" evidence="3">
    <location>
        <begin position="1"/>
        <end position="13"/>
    </location>
</feature>
<dbReference type="AlphaFoldDB" id="S8CW77"/>
<reference evidence="6 7" key="1">
    <citation type="journal article" date="2013" name="BMC Genomics">
        <title>The miniature genome of a carnivorous plant Genlisea aurea contains a low number of genes and short non-coding sequences.</title>
        <authorList>
            <person name="Leushkin E.V."/>
            <person name="Sutormin R.A."/>
            <person name="Nabieva E.R."/>
            <person name="Penin A.A."/>
            <person name="Kondrashov A.S."/>
            <person name="Logacheva M.D."/>
        </authorList>
    </citation>
    <scope>NUCLEOTIDE SEQUENCE [LARGE SCALE GENOMIC DNA]</scope>
</reference>
<evidence type="ECO:0008006" key="8">
    <source>
        <dbReference type="Google" id="ProtNLM"/>
    </source>
</evidence>
<feature type="region of interest" description="Disordered" evidence="3">
    <location>
        <begin position="765"/>
        <end position="798"/>
    </location>
</feature>
<accession>S8CW77</accession>
<dbReference type="PANTHER" id="PTHR47334:SF2">
    <property type="entry name" value="RNA-BINDING MOTIF PROTEIN 25"/>
    <property type="match status" value="1"/>
</dbReference>
<dbReference type="EMBL" id="AUSU01001149">
    <property type="protein sequence ID" value="EPS71669.1"/>
    <property type="molecule type" value="Genomic_DNA"/>
</dbReference>
<evidence type="ECO:0000313" key="6">
    <source>
        <dbReference type="EMBL" id="EPS71669.1"/>
    </source>
</evidence>
<dbReference type="FunFam" id="1.20.1390.10:FF:000008">
    <property type="entry name" value="RNA Binding Motif protein homolog"/>
    <property type="match status" value="1"/>
</dbReference>
<dbReference type="InterPro" id="IPR002483">
    <property type="entry name" value="PWI_dom"/>
</dbReference>
<dbReference type="SUPFAM" id="SSF101233">
    <property type="entry name" value="PWI domain"/>
    <property type="match status" value="1"/>
</dbReference>
<feature type="domain" description="PWI" evidence="5">
    <location>
        <begin position="815"/>
        <end position="912"/>
    </location>
</feature>
<dbReference type="Proteomes" id="UP000015453">
    <property type="component" value="Unassembled WGS sequence"/>
</dbReference>
<dbReference type="InterPro" id="IPR035979">
    <property type="entry name" value="RBD_domain_sf"/>
</dbReference>
<comment type="caution">
    <text evidence="6">The sequence shown here is derived from an EMBL/GenBank/DDBJ whole genome shotgun (WGS) entry which is preliminary data.</text>
</comment>
<dbReference type="Gene3D" id="1.20.1390.10">
    <property type="entry name" value="PWI domain"/>
    <property type="match status" value="1"/>
</dbReference>
<dbReference type="SMART" id="SM00360">
    <property type="entry name" value="RRM"/>
    <property type="match status" value="1"/>
</dbReference>
<proteinExistence type="predicted"/>
<feature type="region of interest" description="Disordered" evidence="3">
    <location>
        <begin position="599"/>
        <end position="623"/>
    </location>
</feature>
<dbReference type="SUPFAM" id="SSF54928">
    <property type="entry name" value="RNA-binding domain, RBD"/>
    <property type="match status" value="1"/>
</dbReference>
<dbReference type="InterPro" id="IPR000504">
    <property type="entry name" value="RRM_dom"/>
</dbReference>
<name>S8CW77_9LAMI</name>
<organism evidence="6 7">
    <name type="scientific">Genlisea aurea</name>
    <dbReference type="NCBI Taxonomy" id="192259"/>
    <lineage>
        <taxon>Eukaryota</taxon>
        <taxon>Viridiplantae</taxon>
        <taxon>Streptophyta</taxon>
        <taxon>Embryophyta</taxon>
        <taxon>Tracheophyta</taxon>
        <taxon>Spermatophyta</taxon>
        <taxon>Magnoliopsida</taxon>
        <taxon>eudicotyledons</taxon>
        <taxon>Gunneridae</taxon>
        <taxon>Pentapetalae</taxon>
        <taxon>asterids</taxon>
        <taxon>lamiids</taxon>
        <taxon>Lamiales</taxon>
        <taxon>Lentibulariaceae</taxon>
        <taxon>Genlisea</taxon>
    </lineage>
</organism>
<evidence type="ECO:0000259" key="5">
    <source>
        <dbReference type="PROSITE" id="PS51025"/>
    </source>
</evidence>
<dbReference type="GO" id="GO:0003723">
    <property type="term" value="F:RNA binding"/>
    <property type="evidence" value="ECO:0007669"/>
    <property type="project" value="UniProtKB-UniRule"/>
</dbReference>
<sequence>MAATTTVTSSAAVEPTPVSGKPESDSGPAGLETSSAGNPQFPNPSSSWVPSGLTPSAQAIQISVRPGGTIVRVPVPVQSASAGSQFLAVPAYQTPGIPPPGVNLIPPSIVVSSQQVGSAALPQVQMGTAQNILAPMRFVAVPNGYAGLQQAAPPGAMPPPGVPRYPAIYGAPMGHPAFPPRPMVGVMPSIPRPIVGVRGPVPPVIVKPPTPAEKPQTTVYVGKISSTVENDFLLSLLELCGPVKSWKRPQDPTGTLKGFGFCEFETAEGVLRALRLLNKLNVDGQELMLNVNQPTRVYLNLYVEKKSQSSKNVQETNAEGAEKDDLTTTSGADANGTAKSSEEAKKTSSNEDAGELSSKENSDPADFGLVTEEDRKADGEALEKLKGMIEERLKNRPLPPPPPMQKTIDGPSEIAPSVLRPPSKVQDSDRDLASKDSAEDKAVEENKNAATRLLDEIDKTGSPDRSRRGGDRGRDRDRESKRDADRYDRERDQERTRREKEYRSRDDDRRYKMREKEWEAREREKEHWRKKEREREKEKAQERKWEVLEQERDADDAYGKKRRYNRVSENERKRRQQEKEEDLADRLLEEEEIIQAKIREEEEKQKKQDEILRNGSNDDVLPSGSLEIHGEDGGDGVVVSRGNQFHVSFYDVSFAEIEIDYWALLLGIAGGSTSLNGDDYVTSAMQNSNAPTRKLGFGLSASGKRTAVPSVFHEDEDEDAHKEKKMRPLVPIDYSTEEQQAVHYPEAPPLHVAVGEFAKRIEKHHDFEKDRRRRSSHQDEAGQRKDHHRGGGKASENQKFLDAKQLIDTIPKTKDELFSYKINWPVYDQNMLHERLRPWIAKKITDFLGEEEDTLVEYIVSGTQEHVSAGDMLERLQTILDDEAEMFVLKMWRMLIFEIKKVETGLAVVKSRS</sequence>
<keyword evidence="7" id="KW-1185">Reference proteome</keyword>
<dbReference type="CDD" id="cd12446">
    <property type="entry name" value="RRM_RBM25"/>
    <property type="match status" value="1"/>
</dbReference>
<feature type="region of interest" description="Disordered" evidence="3">
    <location>
        <begin position="308"/>
        <end position="582"/>
    </location>
</feature>
<dbReference type="PROSITE" id="PS50102">
    <property type="entry name" value="RRM"/>
    <property type="match status" value="1"/>
</dbReference>
<dbReference type="InterPro" id="IPR012677">
    <property type="entry name" value="Nucleotide-bd_a/b_plait_sf"/>
</dbReference>
<dbReference type="PROSITE" id="PS51025">
    <property type="entry name" value="PWI"/>
    <property type="match status" value="1"/>
</dbReference>
<keyword evidence="2" id="KW-0694">RNA-binding</keyword>
<dbReference type="OrthoDB" id="6275295at2759"/>
<evidence type="ECO:0000256" key="3">
    <source>
        <dbReference type="SAM" id="MobiDB-lite"/>
    </source>
</evidence>
<dbReference type="InterPro" id="IPR036483">
    <property type="entry name" value="PWI_dom_sf"/>
</dbReference>
<evidence type="ECO:0000313" key="7">
    <source>
        <dbReference type="Proteomes" id="UP000015453"/>
    </source>
</evidence>
<dbReference type="SMART" id="SM00311">
    <property type="entry name" value="PWI"/>
    <property type="match status" value="1"/>
</dbReference>
<feature type="region of interest" description="Disordered" evidence="3">
    <location>
        <begin position="1"/>
        <end position="52"/>
    </location>
</feature>
<protein>
    <recommendedName>
        <fullName evidence="8">PWI domain-containing protein</fullName>
    </recommendedName>
</protein>